<feature type="domain" description="Nudix hydrolase" evidence="3">
    <location>
        <begin position="5"/>
        <end position="147"/>
    </location>
</feature>
<dbReference type="PANTHER" id="PTHR43046:SF14">
    <property type="entry name" value="MUTT_NUDIX FAMILY PROTEIN"/>
    <property type="match status" value="1"/>
</dbReference>
<dbReference type="EMBL" id="JBHSPB010000006">
    <property type="protein sequence ID" value="MFC5720853.1"/>
    <property type="molecule type" value="Genomic_DNA"/>
</dbReference>
<dbReference type="PROSITE" id="PS51462">
    <property type="entry name" value="NUDIX"/>
    <property type="match status" value="1"/>
</dbReference>
<sequence>MPDEGWIRNAATGIVVKDRHLLMIRENWPRPDTFFIPGGGQKPGETLAECAEREVFEETGVRVKAERLVVLREYIPARHQDSVAMLSGATHRLEAMFWCDIVEEPAVLGGHHEDGPQTGTEWIPLSKLAHIRLLPPSLPRIVHAVLDDPAEGAVYLGEDYGYLS</sequence>
<name>A0ABW0YYX8_9ACTN</name>
<accession>A0ABW0YYX8</accession>
<dbReference type="InterPro" id="IPR020084">
    <property type="entry name" value="NUDIX_hydrolase_CS"/>
</dbReference>
<evidence type="ECO:0000313" key="5">
    <source>
        <dbReference type="Proteomes" id="UP001596083"/>
    </source>
</evidence>
<dbReference type="Gene3D" id="3.90.79.10">
    <property type="entry name" value="Nucleoside Triphosphate Pyrophosphohydrolase"/>
    <property type="match status" value="1"/>
</dbReference>
<reference evidence="5" key="1">
    <citation type="journal article" date="2019" name="Int. J. Syst. Evol. Microbiol.">
        <title>The Global Catalogue of Microorganisms (GCM) 10K type strain sequencing project: providing services to taxonomists for standard genome sequencing and annotation.</title>
        <authorList>
            <consortium name="The Broad Institute Genomics Platform"/>
            <consortium name="The Broad Institute Genome Sequencing Center for Infectious Disease"/>
            <person name="Wu L."/>
            <person name="Ma J."/>
        </authorList>
    </citation>
    <scope>NUCLEOTIDE SEQUENCE [LARGE SCALE GENOMIC DNA]</scope>
    <source>
        <strain evidence="5">CGMCC 4.7304</strain>
    </source>
</reference>
<dbReference type="PROSITE" id="PS00893">
    <property type="entry name" value="NUDIX_BOX"/>
    <property type="match status" value="1"/>
</dbReference>
<proteinExistence type="predicted"/>
<dbReference type="RefSeq" id="WP_390316040.1">
    <property type="nucleotide sequence ID" value="NZ_JBHSPB010000006.1"/>
</dbReference>
<dbReference type="InterPro" id="IPR000086">
    <property type="entry name" value="NUDIX_hydrolase_dom"/>
</dbReference>
<evidence type="ECO:0000313" key="4">
    <source>
        <dbReference type="EMBL" id="MFC5720853.1"/>
    </source>
</evidence>
<dbReference type="Proteomes" id="UP001596083">
    <property type="component" value="Unassembled WGS sequence"/>
</dbReference>
<dbReference type="Pfam" id="PF00293">
    <property type="entry name" value="NUDIX"/>
    <property type="match status" value="1"/>
</dbReference>
<comment type="caution">
    <text evidence="4">The sequence shown here is derived from an EMBL/GenBank/DDBJ whole genome shotgun (WGS) entry which is preliminary data.</text>
</comment>
<evidence type="ECO:0000259" key="3">
    <source>
        <dbReference type="PROSITE" id="PS51462"/>
    </source>
</evidence>
<comment type="cofactor">
    <cofactor evidence="1">
        <name>Mg(2+)</name>
        <dbReference type="ChEBI" id="CHEBI:18420"/>
    </cofactor>
</comment>
<organism evidence="4 5">
    <name type="scientific">Streptomyces gamaensis</name>
    <dbReference type="NCBI Taxonomy" id="1763542"/>
    <lineage>
        <taxon>Bacteria</taxon>
        <taxon>Bacillati</taxon>
        <taxon>Actinomycetota</taxon>
        <taxon>Actinomycetes</taxon>
        <taxon>Kitasatosporales</taxon>
        <taxon>Streptomycetaceae</taxon>
        <taxon>Streptomyces</taxon>
    </lineage>
</organism>
<dbReference type="SUPFAM" id="SSF55811">
    <property type="entry name" value="Nudix"/>
    <property type="match status" value="1"/>
</dbReference>
<keyword evidence="5" id="KW-1185">Reference proteome</keyword>
<evidence type="ECO:0000256" key="1">
    <source>
        <dbReference type="ARBA" id="ARBA00001946"/>
    </source>
</evidence>
<dbReference type="InterPro" id="IPR015797">
    <property type="entry name" value="NUDIX_hydrolase-like_dom_sf"/>
</dbReference>
<gene>
    <name evidence="4" type="ORF">ACFP1Z_11815</name>
</gene>
<dbReference type="PANTHER" id="PTHR43046">
    <property type="entry name" value="GDP-MANNOSE MANNOSYL HYDROLASE"/>
    <property type="match status" value="1"/>
</dbReference>
<evidence type="ECO:0000256" key="2">
    <source>
        <dbReference type="ARBA" id="ARBA00022801"/>
    </source>
</evidence>
<keyword evidence="2" id="KW-0378">Hydrolase</keyword>
<protein>
    <submittedName>
        <fullName evidence="4">NUDIX domain-containing protein</fullName>
    </submittedName>
</protein>